<evidence type="ECO:0000313" key="2">
    <source>
        <dbReference type="Proteomes" id="UP000293441"/>
    </source>
</evidence>
<name>A0A4R0T570_BIFLL</name>
<dbReference type="Proteomes" id="UP000293441">
    <property type="component" value="Unassembled WGS sequence"/>
</dbReference>
<dbReference type="PROSITE" id="PS51257">
    <property type="entry name" value="PROKAR_LIPOPROTEIN"/>
    <property type="match status" value="1"/>
</dbReference>
<reference evidence="1 2" key="1">
    <citation type="journal article" date="2018" name="Sci. Rep.">
        <title>Genomic diversity and distribution of Bifidobacterium longum subsp. longum across the human lifespan.</title>
        <authorList>
            <person name="Odamaki T."/>
            <person name="Bottacini F."/>
            <person name="Kato K."/>
            <person name="Mitsuyama E."/>
            <person name="Yoshida K."/>
            <person name="Horigome A."/>
            <person name="Xiao J.Z."/>
            <person name="van Sinderen D."/>
        </authorList>
    </citation>
    <scope>NUCLEOTIDE SEQUENCE [LARGE SCALE GENOMIC DNA]</scope>
    <source>
        <strain evidence="1 2">MCC10015</strain>
    </source>
</reference>
<dbReference type="AlphaFoldDB" id="A0A4R0T570"/>
<dbReference type="EMBL" id="SHPX01000002">
    <property type="protein sequence ID" value="TCD98892.1"/>
    <property type="molecule type" value="Genomic_DNA"/>
</dbReference>
<organism evidence="1 2">
    <name type="scientific">Bifidobacterium longum subsp. longum</name>
    <dbReference type="NCBI Taxonomy" id="1679"/>
    <lineage>
        <taxon>Bacteria</taxon>
        <taxon>Bacillati</taxon>
        <taxon>Actinomycetota</taxon>
        <taxon>Actinomycetes</taxon>
        <taxon>Bifidobacteriales</taxon>
        <taxon>Bifidobacteriaceae</taxon>
        <taxon>Bifidobacterium</taxon>
    </lineage>
</organism>
<proteinExistence type="predicted"/>
<protein>
    <submittedName>
        <fullName evidence="1">Uncharacterized protein</fullName>
    </submittedName>
</protein>
<accession>A0A4R0T570</accession>
<gene>
    <name evidence="1" type="ORF">MCC10015_0078</name>
</gene>
<comment type="caution">
    <text evidence="1">The sequence shown here is derived from an EMBL/GenBank/DDBJ whole genome shotgun (WGS) entry which is preliminary data.</text>
</comment>
<dbReference type="RefSeq" id="WP_207392532.1">
    <property type="nucleotide sequence ID" value="NZ_SHPX01000002.1"/>
</dbReference>
<sequence length="273" mass="31056">MPIPKLDERDQLAILQTITGCSVTQRIKTVKQPRGGFLNPNLFEETVLDSPDDLAPVENIHASLVGLAVDYLTRFMTGSPVDEAFEISFKGAKLAKRTDTAHQLLSRIKGLDDDSIIAAAKLVTYDACYRNGYFDSNAVNSVNPDTDTCSNIRIMVNRALHFFDLYGPKTQDTMTFEGGYTHTVNAVDGDFMTADTLWDFKVSKKKPTKDHTLQLIMYWRMGLHSIHPEYKNVRYLGIFNPRLNTVYRYEVNRLPEETIEFVDYDIIVYPPEI</sequence>
<evidence type="ECO:0000313" key="1">
    <source>
        <dbReference type="EMBL" id="TCD98892.1"/>
    </source>
</evidence>